<sequence length="394" mass="43402">MPKICTDEHYAAALNALEPGHLPQQTGKVELDIGGRTVDVPLGTFLSQLRSRGRKTLGRGLIEALKRHDLEPWKNSDDRWKIPQTGKRTRWSDEQYAAALNALEPGDLPKKNETVDIGGGSANVRLGQFLHSLRHQGRGTALKAVLIEALELHGLQPWKNSEGLWKIPQTGKRTTWRDEDYAAALNAREPGNPPKHRDCQQIVVDDTFTFNVPIGQFLHAMRNRGRKEALEAGLREALKLHGLQPVRRGDKWMIEGTTTQAESAGWAERADNEQAHPWHPMEIPEHYAPFTDPPLGYPCEPAAIPQGMGGLPVTAPMAPPPLDAPAAHRTTDPGGGYYGADGYPYLVNPVPAWANLPTGPQYWPAGPSGAAEQTPFQPPATFQPPGTREKKQRR</sequence>
<reference evidence="3" key="1">
    <citation type="journal article" date="2019" name="Int. J. Syst. Evol. Microbiol.">
        <title>The Global Catalogue of Microorganisms (GCM) 10K type strain sequencing project: providing services to taxonomists for standard genome sequencing and annotation.</title>
        <authorList>
            <consortium name="The Broad Institute Genomics Platform"/>
            <consortium name="The Broad Institute Genome Sequencing Center for Infectious Disease"/>
            <person name="Wu L."/>
            <person name="Ma J."/>
        </authorList>
    </citation>
    <scope>NUCLEOTIDE SEQUENCE [LARGE SCALE GENOMIC DNA]</scope>
    <source>
        <strain evidence="3">JCM 16373</strain>
    </source>
</reference>
<dbReference type="Proteomes" id="UP001501447">
    <property type="component" value="Unassembled WGS sequence"/>
</dbReference>
<evidence type="ECO:0000313" key="2">
    <source>
        <dbReference type="EMBL" id="GAA2623245.1"/>
    </source>
</evidence>
<dbReference type="EMBL" id="BAAARJ010000013">
    <property type="protein sequence ID" value="GAA2623245.1"/>
    <property type="molecule type" value="Genomic_DNA"/>
</dbReference>
<evidence type="ECO:0000313" key="3">
    <source>
        <dbReference type="Proteomes" id="UP001501447"/>
    </source>
</evidence>
<name>A0ABP6CQF4_9ACTN</name>
<accession>A0ABP6CQF4</accession>
<dbReference type="RefSeq" id="WP_344567861.1">
    <property type="nucleotide sequence ID" value="NZ_BAAARJ010000013.1"/>
</dbReference>
<protein>
    <submittedName>
        <fullName evidence="2">Uncharacterized protein</fullName>
    </submittedName>
</protein>
<keyword evidence="3" id="KW-1185">Reference proteome</keyword>
<feature type="region of interest" description="Disordered" evidence="1">
    <location>
        <begin position="360"/>
        <end position="394"/>
    </location>
</feature>
<organism evidence="2 3">
    <name type="scientific">Streptomyces axinellae</name>
    <dbReference type="NCBI Taxonomy" id="552788"/>
    <lineage>
        <taxon>Bacteria</taxon>
        <taxon>Bacillati</taxon>
        <taxon>Actinomycetota</taxon>
        <taxon>Actinomycetes</taxon>
        <taxon>Kitasatosporales</taxon>
        <taxon>Streptomycetaceae</taxon>
        <taxon>Streptomyces</taxon>
    </lineage>
</organism>
<proteinExistence type="predicted"/>
<evidence type="ECO:0000256" key="1">
    <source>
        <dbReference type="SAM" id="MobiDB-lite"/>
    </source>
</evidence>
<comment type="caution">
    <text evidence="2">The sequence shown here is derived from an EMBL/GenBank/DDBJ whole genome shotgun (WGS) entry which is preliminary data.</text>
</comment>
<gene>
    <name evidence="2" type="ORF">GCM10009863_41950</name>
</gene>